<keyword evidence="5 7" id="KW-1133">Transmembrane helix</keyword>
<dbReference type="PANTHER" id="PTHR42775">
    <property type="entry name" value="PERMEASE RV2963-RELATED"/>
    <property type="match status" value="1"/>
</dbReference>
<dbReference type="PANTHER" id="PTHR42775:SF1">
    <property type="entry name" value="PERMEASE RV2963-RELATED"/>
    <property type="match status" value="1"/>
</dbReference>
<evidence type="ECO:0000313" key="9">
    <source>
        <dbReference type="Proteomes" id="UP001254848"/>
    </source>
</evidence>
<dbReference type="EMBL" id="JAUOZS010000001">
    <property type="protein sequence ID" value="MDT8901677.1"/>
    <property type="molecule type" value="Genomic_DNA"/>
</dbReference>
<evidence type="ECO:0000256" key="6">
    <source>
        <dbReference type="ARBA" id="ARBA00023136"/>
    </source>
</evidence>
<feature type="transmembrane region" description="Helical" evidence="7">
    <location>
        <begin position="103"/>
        <end position="125"/>
    </location>
</feature>
<organism evidence="8 9">
    <name type="scientific">Anaeroselena agilis</name>
    <dbReference type="NCBI Taxonomy" id="3063788"/>
    <lineage>
        <taxon>Bacteria</taxon>
        <taxon>Bacillati</taxon>
        <taxon>Bacillota</taxon>
        <taxon>Negativicutes</taxon>
        <taxon>Acetonemataceae</taxon>
        <taxon>Anaeroselena</taxon>
    </lineage>
</organism>
<keyword evidence="4 7" id="KW-0812">Transmembrane</keyword>
<gene>
    <name evidence="8" type="ORF">Q4T40_10520</name>
</gene>
<evidence type="ECO:0000256" key="1">
    <source>
        <dbReference type="ARBA" id="ARBA00004651"/>
    </source>
</evidence>
<comment type="similarity">
    <text evidence="2">Belongs to the UPF0718 family.</text>
</comment>
<keyword evidence="3" id="KW-1003">Cell membrane</keyword>
<keyword evidence="9" id="KW-1185">Reference proteome</keyword>
<feature type="transmembrane region" description="Helical" evidence="7">
    <location>
        <begin position="197"/>
        <end position="220"/>
    </location>
</feature>
<comment type="caution">
    <text evidence="8">The sequence shown here is derived from an EMBL/GenBank/DDBJ whole genome shotgun (WGS) entry which is preliminary data.</text>
</comment>
<reference evidence="8 9" key="1">
    <citation type="submission" date="2023-07" db="EMBL/GenBank/DDBJ databases">
        <title>The novel representative of Negativicutes class, Anaeroselena agilis gen. nov. sp. nov.</title>
        <authorList>
            <person name="Prokofeva M.I."/>
            <person name="Elcheninov A.G."/>
            <person name="Klyukina A."/>
            <person name="Kublanov I.V."/>
            <person name="Frolov E.N."/>
            <person name="Podosokorskaya O.A."/>
        </authorList>
    </citation>
    <scope>NUCLEOTIDE SEQUENCE [LARGE SCALE GENOMIC DNA]</scope>
    <source>
        <strain evidence="8 9">4137-cl</strain>
    </source>
</reference>
<evidence type="ECO:0000313" key="8">
    <source>
        <dbReference type="EMBL" id="MDT8901677.1"/>
    </source>
</evidence>
<comment type="subcellular location">
    <subcellularLocation>
        <location evidence="1">Cell membrane</location>
        <topology evidence="1">Multi-pass membrane protein</topology>
    </subcellularLocation>
</comment>
<name>A0ABU3NY07_9FIRM</name>
<dbReference type="InterPro" id="IPR005524">
    <property type="entry name" value="DUF318"/>
</dbReference>
<evidence type="ECO:0000256" key="4">
    <source>
        <dbReference type="ARBA" id="ARBA00022692"/>
    </source>
</evidence>
<feature type="transmembrane region" description="Helical" evidence="7">
    <location>
        <begin position="36"/>
        <end position="54"/>
    </location>
</feature>
<dbReference type="Pfam" id="PF03773">
    <property type="entry name" value="ArsP_1"/>
    <property type="match status" value="1"/>
</dbReference>
<feature type="transmembrane region" description="Helical" evidence="7">
    <location>
        <begin position="292"/>
        <end position="311"/>
    </location>
</feature>
<feature type="transmembrane region" description="Helical" evidence="7">
    <location>
        <begin position="132"/>
        <end position="151"/>
    </location>
</feature>
<feature type="transmembrane region" description="Helical" evidence="7">
    <location>
        <begin position="74"/>
        <end position="97"/>
    </location>
</feature>
<keyword evidence="6 7" id="KW-0472">Membrane</keyword>
<evidence type="ECO:0000256" key="2">
    <source>
        <dbReference type="ARBA" id="ARBA00006386"/>
    </source>
</evidence>
<proteinExistence type="inferred from homology"/>
<dbReference type="RefSeq" id="WP_413780181.1">
    <property type="nucleotide sequence ID" value="NZ_JAUOZS010000001.1"/>
</dbReference>
<feature type="transmembrane region" description="Helical" evidence="7">
    <location>
        <begin position="263"/>
        <end position="283"/>
    </location>
</feature>
<protein>
    <submittedName>
        <fullName evidence="8">Permease</fullName>
    </submittedName>
</protein>
<dbReference type="InterPro" id="IPR053166">
    <property type="entry name" value="UPF0718_permease"/>
</dbReference>
<evidence type="ECO:0000256" key="3">
    <source>
        <dbReference type="ARBA" id="ARBA00022475"/>
    </source>
</evidence>
<sequence>MFEYFADLVVYRWLGLAPESPLTAALHFFVYDTPKIFLLLAVAIYVITVIRSYFPPEKTKKFLSRRHTFVGNILAALIGIMTPFCSCSAVPLFIGFIEAGVPLGVTFSFLISSPMVNEIALVLLLGMFGWQVALIYAVTGVTIAVIAGYVIGKLQLEHLVEEYVYQIKSGETEIYEPTFAERCQAAGDFTLDLLKKIGPYIIAALAVGGIIHGYVPDAFIVKYAGRDNPLAVPLVVLLGVPLYNSSSGMVPIIYALIEKGLPLGTSLAFMMAVSAISLPEMIILRRVLKPKLIAVFAGILAVSVILTGYLFNALV</sequence>
<evidence type="ECO:0000256" key="5">
    <source>
        <dbReference type="ARBA" id="ARBA00022989"/>
    </source>
</evidence>
<feature type="transmembrane region" description="Helical" evidence="7">
    <location>
        <begin position="232"/>
        <end position="257"/>
    </location>
</feature>
<evidence type="ECO:0000256" key="7">
    <source>
        <dbReference type="SAM" id="Phobius"/>
    </source>
</evidence>
<accession>A0ABU3NY07</accession>
<dbReference type="Proteomes" id="UP001254848">
    <property type="component" value="Unassembled WGS sequence"/>
</dbReference>